<dbReference type="EMBL" id="JAERRB010000003">
    <property type="protein sequence ID" value="MBL0741450.1"/>
    <property type="molecule type" value="Genomic_DNA"/>
</dbReference>
<dbReference type="Pfam" id="PF14020">
    <property type="entry name" value="DUF4236"/>
    <property type="match status" value="1"/>
</dbReference>
<keyword evidence="1" id="KW-0472">Membrane</keyword>
<evidence type="ECO:0000259" key="2">
    <source>
        <dbReference type="Pfam" id="PF14020"/>
    </source>
</evidence>
<keyword evidence="1" id="KW-1133">Transmembrane helix</keyword>
<dbReference type="Proteomes" id="UP000613030">
    <property type="component" value="Unassembled WGS sequence"/>
</dbReference>
<accession>A0ABS1KPS2</accession>
<protein>
    <submittedName>
        <fullName evidence="3">DUF4236 domain-containing protein</fullName>
    </submittedName>
</protein>
<name>A0ABS1KPS2_9BACT</name>
<reference evidence="3 4" key="1">
    <citation type="submission" date="2021-01" db="EMBL/GenBank/DDBJ databases">
        <title>Chryseolinea sp. Jin1 Genome sequencing and assembly.</title>
        <authorList>
            <person name="Kim I."/>
        </authorList>
    </citation>
    <scope>NUCLEOTIDE SEQUENCE [LARGE SCALE GENOMIC DNA]</scope>
    <source>
        <strain evidence="3 4">Jin1</strain>
    </source>
</reference>
<comment type="caution">
    <text evidence="3">The sequence shown here is derived from an EMBL/GenBank/DDBJ whole genome shotgun (WGS) entry which is preliminary data.</text>
</comment>
<gene>
    <name evidence="3" type="ORF">JI741_09475</name>
</gene>
<feature type="domain" description="DUF4236" evidence="2">
    <location>
        <begin position="3"/>
        <end position="53"/>
    </location>
</feature>
<keyword evidence="1" id="KW-0812">Transmembrane</keyword>
<feature type="transmembrane region" description="Helical" evidence="1">
    <location>
        <begin position="223"/>
        <end position="242"/>
    </location>
</feature>
<evidence type="ECO:0000313" key="4">
    <source>
        <dbReference type="Proteomes" id="UP000613030"/>
    </source>
</evidence>
<feature type="transmembrane region" description="Helical" evidence="1">
    <location>
        <begin position="115"/>
        <end position="136"/>
    </location>
</feature>
<evidence type="ECO:0000256" key="1">
    <source>
        <dbReference type="SAM" id="Phobius"/>
    </source>
</evidence>
<dbReference type="InterPro" id="IPR025330">
    <property type="entry name" value="DUF4236"/>
</dbReference>
<sequence>MGWSFRKSMTAGPFRLSFSKSGLGLSFGVKGARVRMSSRGTYVTLGAKGIYYTQRIDSNTPSPIKPQPIYPGNEVSDGRLHTITSADLDDVTDVDSQAFVKELESKENKVSYLKILGIWPTIALVLFVGLRGLVVVKTNERYKTEFTITKANIHIRSAPSKESDVIRNAREQEKFNVRRDTLEWVEVYLGKIGETGFVRGDLGRREEVLLYRETANRFQLEPVYGWLFFLLIVLSLAWCVYLKRVDRRRKTLELVYALDNEVNSLHKKFLEYFNEFLQSKKIWQQLHARGVDDRKYHGGASLLVSREAVKMIAAHKLPSVYLKTNVAVPFIGLRNTELYFFPERIILKRGKEFAGIFYKNINVSIKNVRFIEEDTVPADAQIVDHTWKYINKSGGPDRRFSNNRRIPICLYSEYHFESDSGMQEVITTSKPGGMNDFVAFLKVVGEFQARM</sequence>
<keyword evidence="4" id="KW-1185">Reference proteome</keyword>
<organism evidence="3 4">
    <name type="scientific">Chryseolinea lacunae</name>
    <dbReference type="NCBI Taxonomy" id="2801331"/>
    <lineage>
        <taxon>Bacteria</taxon>
        <taxon>Pseudomonadati</taxon>
        <taxon>Bacteroidota</taxon>
        <taxon>Cytophagia</taxon>
        <taxon>Cytophagales</taxon>
        <taxon>Fulvivirgaceae</taxon>
        <taxon>Chryseolinea</taxon>
    </lineage>
</organism>
<proteinExistence type="predicted"/>
<dbReference type="RefSeq" id="WP_202008830.1">
    <property type="nucleotide sequence ID" value="NZ_JAERRB010000003.1"/>
</dbReference>
<evidence type="ECO:0000313" key="3">
    <source>
        <dbReference type="EMBL" id="MBL0741450.1"/>
    </source>
</evidence>